<keyword evidence="5" id="KW-1133">Transmembrane helix</keyword>
<keyword evidence="3" id="KW-0812">Transmembrane</keyword>
<dbReference type="NCBIfam" id="NF011430">
    <property type="entry name" value="PRK14861.1"/>
    <property type="match status" value="1"/>
</dbReference>
<comment type="subcellular location">
    <subcellularLocation>
        <location evidence="1">Membrane</location>
        <topology evidence="1">Single-pass membrane protein</topology>
    </subcellularLocation>
</comment>
<gene>
    <name evidence="9" type="ORF">HNR44_003216</name>
</gene>
<dbReference type="GO" id="GO:0015031">
    <property type="term" value="P:protein transport"/>
    <property type="evidence" value="ECO:0007669"/>
    <property type="project" value="UniProtKB-KW"/>
</dbReference>
<evidence type="ECO:0000313" key="10">
    <source>
        <dbReference type="Proteomes" id="UP000568839"/>
    </source>
</evidence>
<name>A0A841Q0Q1_9BACL</name>
<evidence type="ECO:0000256" key="4">
    <source>
        <dbReference type="ARBA" id="ARBA00022927"/>
    </source>
</evidence>
<dbReference type="PANTHER" id="PTHR42982">
    <property type="entry name" value="SEC-INDEPENDENT PROTEIN TRANSLOCASE PROTEIN TATA"/>
    <property type="match status" value="1"/>
</dbReference>
<proteinExistence type="predicted"/>
<evidence type="ECO:0000256" key="3">
    <source>
        <dbReference type="ARBA" id="ARBA00022692"/>
    </source>
</evidence>
<reference evidence="9 10" key="1">
    <citation type="submission" date="2020-08" db="EMBL/GenBank/DDBJ databases">
        <title>Genomic Encyclopedia of Type Strains, Phase IV (KMG-IV): sequencing the most valuable type-strain genomes for metagenomic binning, comparative biology and taxonomic classification.</title>
        <authorList>
            <person name="Goeker M."/>
        </authorList>
    </citation>
    <scope>NUCLEOTIDE SEQUENCE [LARGE SCALE GENOMIC DNA]</scope>
    <source>
        <strain evidence="9 10">DSM 21769</strain>
    </source>
</reference>
<evidence type="ECO:0000256" key="8">
    <source>
        <dbReference type="SAM" id="MobiDB-lite"/>
    </source>
</evidence>
<dbReference type="Proteomes" id="UP000568839">
    <property type="component" value="Unassembled WGS sequence"/>
</dbReference>
<dbReference type="Gene3D" id="1.20.5.3310">
    <property type="match status" value="1"/>
</dbReference>
<keyword evidence="7" id="KW-0472">Membrane</keyword>
<evidence type="ECO:0000256" key="1">
    <source>
        <dbReference type="ARBA" id="ARBA00004167"/>
    </source>
</evidence>
<comment type="caution">
    <text evidence="9">The sequence shown here is derived from an EMBL/GenBank/DDBJ whole genome shotgun (WGS) entry which is preliminary data.</text>
</comment>
<dbReference type="RefSeq" id="WP_184405280.1">
    <property type="nucleotide sequence ID" value="NZ_JACHHJ010000005.1"/>
</dbReference>
<sequence length="58" mass="6722">MNLGFLSLLLIVILGFLIFAPRKLPEMGQAFGRSLKEFKKTKPNMDEEDKDDKKKEDH</sequence>
<dbReference type="PANTHER" id="PTHR42982:SF1">
    <property type="entry name" value="SEC-INDEPENDENT PROTEIN TRANSLOCASE PROTEIN TATA"/>
    <property type="match status" value="1"/>
</dbReference>
<evidence type="ECO:0000313" key="9">
    <source>
        <dbReference type="EMBL" id="MBB6451222.1"/>
    </source>
</evidence>
<evidence type="ECO:0000256" key="6">
    <source>
        <dbReference type="ARBA" id="ARBA00023010"/>
    </source>
</evidence>
<keyword evidence="4" id="KW-0653">Protein transport</keyword>
<dbReference type="GO" id="GO:0016020">
    <property type="term" value="C:membrane"/>
    <property type="evidence" value="ECO:0007669"/>
    <property type="project" value="UniProtKB-ARBA"/>
</dbReference>
<protein>
    <submittedName>
        <fullName evidence="9">Sec-independent protein translocase protein TatA</fullName>
    </submittedName>
</protein>
<keyword evidence="2" id="KW-0813">Transport</keyword>
<feature type="region of interest" description="Disordered" evidence="8">
    <location>
        <begin position="38"/>
        <end position="58"/>
    </location>
</feature>
<dbReference type="EMBL" id="JACHHJ010000005">
    <property type="protein sequence ID" value="MBB6451222.1"/>
    <property type="molecule type" value="Genomic_DNA"/>
</dbReference>
<organism evidence="9 10">
    <name type="scientific">Geomicrobium halophilum</name>
    <dbReference type="NCBI Taxonomy" id="549000"/>
    <lineage>
        <taxon>Bacteria</taxon>
        <taxon>Bacillati</taxon>
        <taxon>Bacillota</taxon>
        <taxon>Bacilli</taxon>
        <taxon>Bacillales</taxon>
        <taxon>Geomicrobium</taxon>
    </lineage>
</organism>
<dbReference type="Pfam" id="PF02416">
    <property type="entry name" value="TatA_B_E"/>
    <property type="match status" value="1"/>
</dbReference>
<evidence type="ECO:0000256" key="5">
    <source>
        <dbReference type="ARBA" id="ARBA00022989"/>
    </source>
</evidence>
<dbReference type="AlphaFoldDB" id="A0A841Q0Q1"/>
<keyword evidence="10" id="KW-1185">Reference proteome</keyword>
<dbReference type="InterPro" id="IPR003369">
    <property type="entry name" value="TatA/B/E"/>
</dbReference>
<accession>A0A841Q0Q1</accession>
<keyword evidence="6" id="KW-0811">Translocation</keyword>
<evidence type="ECO:0000256" key="2">
    <source>
        <dbReference type="ARBA" id="ARBA00022448"/>
    </source>
</evidence>
<evidence type="ECO:0000256" key="7">
    <source>
        <dbReference type="ARBA" id="ARBA00023136"/>
    </source>
</evidence>